<dbReference type="FunFam" id="2.60.40.10:FF:000458">
    <property type="entry name" value="Molecular chaperone FimC"/>
    <property type="match status" value="1"/>
</dbReference>
<dbReference type="InterPro" id="IPR016147">
    <property type="entry name" value="Pili_assmbl_chaperone_N"/>
</dbReference>
<accession>A0A2T3KYU3</accession>
<dbReference type="Proteomes" id="UP000240530">
    <property type="component" value="Unassembled WGS sequence"/>
</dbReference>
<dbReference type="EMBL" id="PYNS01000002">
    <property type="protein sequence ID" value="PSV12972.1"/>
    <property type="molecule type" value="Genomic_DNA"/>
</dbReference>
<dbReference type="GO" id="GO:0071555">
    <property type="term" value="P:cell wall organization"/>
    <property type="evidence" value="ECO:0007669"/>
    <property type="project" value="InterPro"/>
</dbReference>
<reference evidence="10 11" key="1">
    <citation type="submission" date="2018-03" db="EMBL/GenBank/DDBJ databases">
        <title>Whole genome sequencing of Histamine producing bacteria.</title>
        <authorList>
            <person name="Butler K."/>
        </authorList>
    </citation>
    <scope>NUCLEOTIDE SEQUENCE [LARGE SCALE GENOMIC DNA]</scope>
    <source>
        <strain evidence="10 11">Res.4.1</strain>
    </source>
</reference>
<dbReference type="PANTHER" id="PTHR30251:SF11">
    <property type="entry name" value="CHAPERONE PROTEIN FIMC-RELATED"/>
    <property type="match status" value="1"/>
</dbReference>
<dbReference type="InterPro" id="IPR013783">
    <property type="entry name" value="Ig-like_fold"/>
</dbReference>
<dbReference type="SUPFAM" id="SSF49584">
    <property type="entry name" value="Periplasmic chaperone C-domain"/>
    <property type="match status" value="1"/>
</dbReference>
<dbReference type="InterPro" id="IPR036316">
    <property type="entry name" value="Pili_assmbl_chap_C_dom_sf"/>
</dbReference>
<dbReference type="InterPro" id="IPR050643">
    <property type="entry name" value="Periplasmic_pilus_chap"/>
</dbReference>
<dbReference type="InterPro" id="IPR001829">
    <property type="entry name" value="Pili_assmbl_chaperone_bac"/>
</dbReference>
<evidence type="ECO:0000256" key="1">
    <source>
        <dbReference type="ARBA" id="ARBA00004418"/>
    </source>
</evidence>
<dbReference type="PANTHER" id="PTHR30251">
    <property type="entry name" value="PILUS ASSEMBLY CHAPERONE"/>
    <property type="match status" value="1"/>
</dbReference>
<feature type="signal peptide" evidence="7">
    <location>
        <begin position="1"/>
        <end position="23"/>
    </location>
</feature>
<evidence type="ECO:0008006" key="12">
    <source>
        <dbReference type="Google" id="ProtNLM"/>
    </source>
</evidence>
<comment type="caution">
    <text evidence="10">The sequence shown here is derived from an EMBL/GenBank/DDBJ whole genome shotgun (WGS) entry which is preliminary data.</text>
</comment>
<dbReference type="Pfam" id="PF00345">
    <property type="entry name" value="PapD_N"/>
    <property type="match status" value="1"/>
</dbReference>
<organism evidence="10 11">
    <name type="scientific">Photobacterium leiognathi subsp. mandapamensis</name>
    <name type="common">Photobacterium mandapamensis</name>
    <dbReference type="NCBI Taxonomy" id="48408"/>
    <lineage>
        <taxon>Bacteria</taxon>
        <taxon>Pseudomonadati</taxon>
        <taxon>Pseudomonadota</taxon>
        <taxon>Gammaproteobacteria</taxon>
        <taxon>Vibrionales</taxon>
        <taxon>Vibrionaceae</taxon>
        <taxon>Photobacterium</taxon>
    </lineage>
</organism>
<evidence type="ECO:0000256" key="3">
    <source>
        <dbReference type="ARBA" id="ARBA00022558"/>
    </source>
</evidence>
<evidence type="ECO:0000256" key="5">
    <source>
        <dbReference type="ARBA" id="ARBA00022764"/>
    </source>
</evidence>
<comment type="subcellular location">
    <subcellularLocation>
        <location evidence="1">Periplasm</location>
    </subcellularLocation>
</comment>
<dbReference type="Gene3D" id="2.60.40.10">
    <property type="entry name" value="Immunoglobulins"/>
    <property type="match status" value="2"/>
</dbReference>
<evidence type="ECO:0000256" key="6">
    <source>
        <dbReference type="ARBA" id="ARBA00023186"/>
    </source>
</evidence>
<evidence type="ECO:0000256" key="4">
    <source>
        <dbReference type="ARBA" id="ARBA00022729"/>
    </source>
</evidence>
<dbReference type="GO" id="GO:0030288">
    <property type="term" value="C:outer membrane-bounded periplasmic space"/>
    <property type="evidence" value="ECO:0007669"/>
    <property type="project" value="InterPro"/>
</dbReference>
<dbReference type="PRINTS" id="PR00969">
    <property type="entry name" value="CHAPERONPILI"/>
</dbReference>
<keyword evidence="5" id="KW-0574">Periplasm</keyword>
<keyword evidence="6" id="KW-0143">Chaperone</keyword>
<feature type="domain" description="Pili assembly chaperone N-terminal" evidence="8">
    <location>
        <begin position="25"/>
        <end position="142"/>
    </location>
</feature>
<evidence type="ECO:0000259" key="9">
    <source>
        <dbReference type="Pfam" id="PF02753"/>
    </source>
</evidence>
<evidence type="ECO:0000256" key="7">
    <source>
        <dbReference type="SAM" id="SignalP"/>
    </source>
</evidence>
<gene>
    <name evidence="10" type="ORF">C0W93_04450</name>
</gene>
<dbReference type="AlphaFoldDB" id="A0A2T3KYU3"/>
<dbReference type="Pfam" id="PF02753">
    <property type="entry name" value="PapD_C"/>
    <property type="match status" value="1"/>
</dbReference>
<dbReference type="SUPFAM" id="SSF49354">
    <property type="entry name" value="PapD-like"/>
    <property type="match status" value="1"/>
</dbReference>
<feature type="domain" description="Pili assembly chaperone C-terminal" evidence="9">
    <location>
        <begin position="167"/>
        <end position="221"/>
    </location>
</feature>
<comment type="similarity">
    <text evidence="2">Belongs to the periplasmic pilus chaperone family.</text>
</comment>
<protein>
    <recommendedName>
        <fullName evidence="12">Molecular chaperone</fullName>
    </recommendedName>
</protein>
<evidence type="ECO:0000256" key="2">
    <source>
        <dbReference type="ARBA" id="ARBA00007399"/>
    </source>
</evidence>
<evidence type="ECO:0000259" key="8">
    <source>
        <dbReference type="Pfam" id="PF00345"/>
    </source>
</evidence>
<dbReference type="InterPro" id="IPR008962">
    <property type="entry name" value="PapD-like_sf"/>
</dbReference>
<evidence type="ECO:0000313" key="11">
    <source>
        <dbReference type="Proteomes" id="UP000240530"/>
    </source>
</evidence>
<proteinExistence type="inferred from homology"/>
<feature type="chain" id="PRO_5015500391" description="Molecular chaperone" evidence="7">
    <location>
        <begin position="24"/>
        <end position="229"/>
    </location>
</feature>
<name>A0A2T3KYU3_PHOLD</name>
<evidence type="ECO:0000313" key="10">
    <source>
        <dbReference type="EMBL" id="PSV12972.1"/>
    </source>
</evidence>
<dbReference type="InterPro" id="IPR016148">
    <property type="entry name" value="Pili_assmbl_chaperone_C"/>
</dbReference>
<keyword evidence="3" id="KW-1029">Fimbrium biogenesis</keyword>
<sequence>MMKFKKIKAILLLSLLAPICSYAGGVSLGATRVIFKESNSQQSLNINNSDQDNKFLIQSWIENDKGEKTNDFTITPPLFVVDKNTENKIRIIRVKDSAAFEPKKEQVYWINVKAIPPKDEKKKNTLQLAIVSRIKMFYRPDYVAHAASMVDVPLQAKYKDSRHIELVNDSIFHQSLINVKTGKNKPQAIMLAPKSTTSFDCNDCKNANLQYQSINDYGAISDKLTLKVM</sequence>
<dbReference type="RefSeq" id="WP_107184392.1">
    <property type="nucleotide sequence ID" value="NZ_CP131575.1"/>
</dbReference>
<keyword evidence="4 7" id="KW-0732">Signal</keyword>